<feature type="transmembrane region" description="Helical" evidence="1">
    <location>
        <begin position="212"/>
        <end position="237"/>
    </location>
</feature>
<reference evidence="3" key="1">
    <citation type="submission" date="2017-09" db="EMBL/GenBank/DDBJ databases">
        <title>Depth-based differentiation of microbial function through sediment-hosted aquifers and enrichment of novel symbionts in the deep terrestrial subsurface.</title>
        <authorList>
            <person name="Probst A.J."/>
            <person name="Ladd B."/>
            <person name="Jarett J.K."/>
            <person name="Geller-Mcgrath D.E."/>
            <person name="Sieber C.M.K."/>
            <person name="Emerson J.B."/>
            <person name="Anantharaman K."/>
            <person name="Thomas B.C."/>
            <person name="Malmstrom R."/>
            <person name="Stieglmeier M."/>
            <person name="Klingl A."/>
            <person name="Woyke T."/>
            <person name="Ryan C.M."/>
            <person name="Banfield J.F."/>
        </authorList>
    </citation>
    <scope>NUCLEOTIDE SEQUENCE [LARGE SCALE GENOMIC DNA]</scope>
</reference>
<dbReference type="Pfam" id="PF09586">
    <property type="entry name" value="YfhO"/>
    <property type="match status" value="1"/>
</dbReference>
<comment type="caution">
    <text evidence="2">The sequence shown here is derived from an EMBL/GenBank/DDBJ whole genome shotgun (WGS) entry which is preliminary data.</text>
</comment>
<evidence type="ECO:0008006" key="4">
    <source>
        <dbReference type="Google" id="ProtNLM"/>
    </source>
</evidence>
<dbReference type="AlphaFoldDB" id="A0A2M7BMC3"/>
<accession>A0A2M7BMC3</accession>
<feature type="transmembrane region" description="Helical" evidence="1">
    <location>
        <begin position="124"/>
        <end position="145"/>
    </location>
</feature>
<feature type="transmembrane region" description="Helical" evidence="1">
    <location>
        <begin position="21"/>
        <end position="38"/>
    </location>
</feature>
<feature type="transmembrane region" description="Helical" evidence="1">
    <location>
        <begin position="180"/>
        <end position="200"/>
    </location>
</feature>
<sequence length="760" mass="88514">MDLSKMARDFWKKTTKGNITPIIFLIIVFIGFFYKFFFKGLIPIPSDITVGMYYPWINNSYGYPVRVPFKNATLTDTVSQFWIWRNWAIESLKQGTIAVWNPYSLAGYPMSPWFHTVLFQPSNIFYFLFTKTTAMGLIVSAQLLYILISTYFFLKCVTRSTIASIFGSLVFSFSSYNLGWLTWGTVSFSLACLPLILLFLEKNNYLLLSFSILFCILGGHPQTIFYCALISFLYYLIKLNYKFNLKIIISAILGVLMASFILLPSLEIVQNSIRNKDVFIKNQDYSFINYADIFISTISQNYFGNPGTQNYWGKNTMQEKLSGVSILAILLAIIYFIKNKFKTSKLSIFGYTLIVLGIILSTKYPLGWLIYYLKVPLISTSPASRALILVVFGVTIVSVESFLLLVKNKYSQADIYKSSTILLLLLSTLYLPIIYSKYLYSTQETNIKTLLILDKSNFDVAFRNLSLTLFICIFSIILLSIISKSKLIHKKFFLAILLSIPIAEGFYFGWKYTPFTDPKFYFPSTPALNFVIEKQHQSLDFFRVEREKAEILPPNMWQAYGLSSYSGYDPIYPDKYSEFLISNNMIKKTTRYFENDQKTLPYFQNIGIKYFFKIKNNNKEYSKDTWQEVFQEKNVSILENLKYTPPYGLINQQKEDKINLVKHSDNYWEFKVTNSNDTEFYLYENNYNGWVATVNNIKIDINYYQNTFKSVDINKGQNIIIFTYRNNLFMYGLFISVISTLLLIVIQYQPKWQKKLDKSH</sequence>
<evidence type="ECO:0000313" key="2">
    <source>
        <dbReference type="EMBL" id="PIV06631.1"/>
    </source>
</evidence>
<keyword evidence="1" id="KW-1133">Transmembrane helix</keyword>
<protein>
    <recommendedName>
        <fullName evidence="4">Membrane protein 6-pyruvoyl-tetrahydropterin synthase-related domain-containing protein</fullName>
    </recommendedName>
</protein>
<feature type="transmembrane region" description="Helical" evidence="1">
    <location>
        <begin position="385"/>
        <end position="406"/>
    </location>
</feature>
<keyword evidence="1" id="KW-0472">Membrane</keyword>
<feature type="transmembrane region" description="Helical" evidence="1">
    <location>
        <begin position="243"/>
        <end position="266"/>
    </location>
</feature>
<gene>
    <name evidence="2" type="ORF">COS53_03985</name>
</gene>
<feature type="transmembrane region" description="Helical" evidence="1">
    <location>
        <begin position="349"/>
        <end position="373"/>
    </location>
</feature>
<feature type="transmembrane region" description="Helical" evidence="1">
    <location>
        <begin position="728"/>
        <end position="748"/>
    </location>
</feature>
<feature type="transmembrane region" description="Helical" evidence="1">
    <location>
        <begin position="492"/>
        <end position="510"/>
    </location>
</feature>
<feature type="transmembrane region" description="Helical" evidence="1">
    <location>
        <begin position="152"/>
        <end position="174"/>
    </location>
</feature>
<feature type="transmembrane region" description="Helical" evidence="1">
    <location>
        <begin position="320"/>
        <end position="337"/>
    </location>
</feature>
<dbReference type="Proteomes" id="UP000229191">
    <property type="component" value="Unassembled WGS sequence"/>
</dbReference>
<name>A0A2M7BMC3_9BACT</name>
<dbReference type="EMBL" id="PEVB01000108">
    <property type="protein sequence ID" value="PIV06631.1"/>
    <property type="molecule type" value="Genomic_DNA"/>
</dbReference>
<organism evidence="2 3">
    <name type="scientific">Candidatus Shapirobacteria bacterium CG03_land_8_20_14_0_80_35_14</name>
    <dbReference type="NCBI Taxonomy" id="1974878"/>
    <lineage>
        <taxon>Bacteria</taxon>
        <taxon>Candidatus Shapironibacteriota</taxon>
    </lineage>
</organism>
<dbReference type="PANTHER" id="PTHR38454:SF1">
    <property type="entry name" value="INTEGRAL MEMBRANE PROTEIN"/>
    <property type="match status" value="1"/>
</dbReference>
<dbReference type="InterPro" id="IPR018580">
    <property type="entry name" value="Uncharacterised_YfhO"/>
</dbReference>
<feature type="transmembrane region" description="Helical" evidence="1">
    <location>
        <begin position="418"/>
        <end position="440"/>
    </location>
</feature>
<dbReference type="PANTHER" id="PTHR38454">
    <property type="entry name" value="INTEGRAL MEMBRANE PROTEIN-RELATED"/>
    <property type="match status" value="1"/>
</dbReference>
<keyword evidence="1" id="KW-0812">Transmembrane</keyword>
<proteinExistence type="predicted"/>
<evidence type="ECO:0000256" key="1">
    <source>
        <dbReference type="SAM" id="Phobius"/>
    </source>
</evidence>
<feature type="transmembrane region" description="Helical" evidence="1">
    <location>
        <begin position="460"/>
        <end position="480"/>
    </location>
</feature>
<evidence type="ECO:0000313" key="3">
    <source>
        <dbReference type="Proteomes" id="UP000229191"/>
    </source>
</evidence>